<dbReference type="PANTHER" id="PTHR42734">
    <property type="entry name" value="METAL TRANSPORT SYSTEM ATP-BINDING PROTEIN TM_0124-RELATED"/>
    <property type="match status" value="1"/>
</dbReference>
<dbReference type="GO" id="GO:0005524">
    <property type="term" value="F:ATP binding"/>
    <property type="evidence" value="ECO:0007669"/>
    <property type="project" value="UniProtKB-KW"/>
</dbReference>
<dbReference type="AlphaFoldDB" id="A0AA45WWV5"/>
<dbReference type="PROSITE" id="PS50893">
    <property type="entry name" value="ABC_TRANSPORTER_2"/>
    <property type="match status" value="1"/>
</dbReference>
<sequence length="283" mass="31734">MILNVHQATFSYHKTPVFQHLNLTMDTQGIFCLFGPNGCGKSTLLECLLGYLTLDAGDIHWGQKSLKKMKPQEVARHTAYTPQNHVKSFPYTVLQVVLMGRAAYQGLFQSPSQEDEAMAWEALKAVNMTHYAHTPYTQLSGGESQLVMIARALVQDTPVIIMDEPTAHLDFRHELIVLETIVKLVKEQGRSIIMSTHFPNHAFYFENAGVPIQVALMEKGDFTAQGSPREVLNETNMRDTFGVRAHMVHYGEDTDNTYTQLIPLSLLPRPSTDGGDQGERMIT</sequence>
<dbReference type="PANTHER" id="PTHR42734:SF19">
    <property type="entry name" value="IRON COMPOUNDS ABC TRANSPORTER, ATP-BINDING PROTEIN"/>
    <property type="match status" value="1"/>
</dbReference>
<dbReference type="InterPro" id="IPR017871">
    <property type="entry name" value="ABC_transporter-like_CS"/>
</dbReference>
<protein>
    <submittedName>
        <fullName evidence="5">Iron complex transport system ATP-binding protein</fullName>
    </submittedName>
</protein>
<keyword evidence="1" id="KW-0813">Transport</keyword>
<evidence type="ECO:0000256" key="1">
    <source>
        <dbReference type="ARBA" id="ARBA00022448"/>
    </source>
</evidence>
<dbReference type="GO" id="GO:0016887">
    <property type="term" value="F:ATP hydrolysis activity"/>
    <property type="evidence" value="ECO:0007669"/>
    <property type="project" value="InterPro"/>
</dbReference>
<proteinExistence type="predicted"/>
<keyword evidence="2" id="KW-0547">Nucleotide-binding</keyword>
<evidence type="ECO:0000259" key="4">
    <source>
        <dbReference type="PROSITE" id="PS50893"/>
    </source>
</evidence>
<feature type="domain" description="ABC transporter" evidence="4">
    <location>
        <begin position="3"/>
        <end position="244"/>
    </location>
</feature>
<dbReference type="CDD" id="cd03214">
    <property type="entry name" value="ABC_Iron-Siderophores_B12_Hemin"/>
    <property type="match status" value="1"/>
</dbReference>
<dbReference type="PROSITE" id="PS00211">
    <property type="entry name" value="ABC_TRANSPORTER_1"/>
    <property type="match status" value="1"/>
</dbReference>
<evidence type="ECO:0000313" key="5">
    <source>
        <dbReference type="EMBL" id="SMP60052.1"/>
    </source>
</evidence>
<dbReference type="InterPro" id="IPR050153">
    <property type="entry name" value="Metal_Ion_Import_ABC"/>
</dbReference>
<name>A0AA45WWV5_9CLOT</name>
<organism evidence="5 6">
    <name type="scientific">Anoxynatronum buryatiense</name>
    <dbReference type="NCBI Taxonomy" id="489973"/>
    <lineage>
        <taxon>Bacteria</taxon>
        <taxon>Bacillati</taxon>
        <taxon>Bacillota</taxon>
        <taxon>Clostridia</taxon>
        <taxon>Eubacteriales</taxon>
        <taxon>Clostridiaceae</taxon>
        <taxon>Anoxynatronum</taxon>
    </lineage>
</organism>
<dbReference type="SMART" id="SM00382">
    <property type="entry name" value="AAA"/>
    <property type="match status" value="1"/>
</dbReference>
<accession>A0AA45WWV5</accession>
<evidence type="ECO:0000256" key="2">
    <source>
        <dbReference type="ARBA" id="ARBA00022741"/>
    </source>
</evidence>
<dbReference type="EMBL" id="FXUF01000008">
    <property type="protein sequence ID" value="SMP60052.1"/>
    <property type="molecule type" value="Genomic_DNA"/>
</dbReference>
<gene>
    <name evidence="5" type="ORF">SAMN06296020_10840</name>
</gene>
<dbReference type="SUPFAM" id="SSF52540">
    <property type="entry name" value="P-loop containing nucleoside triphosphate hydrolases"/>
    <property type="match status" value="1"/>
</dbReference>
<dbReference type="InterPro" id="IPR003439">
    <property type="entry name" value="ABC_transporter-like_ATP-bd"/>
</dbReference>
<dbReference type="RefSeq" id="WP_283409531.1">
    <property type="nucleotide sequence ID" value="NZ_FXUF01000008.1"/>
</dbReference>
<comment type="caution">
    <text evidence="5">The sequence shown here is derived from an EMBL/GenBank/DDBJ whole genome shotgun (WGS) entry which is preliminary data.</text>
</comment>
<dbReference type="FunFam" id="3.40.50.300:FF:000134">
    <property type="entry name" value="Iron-enterobactin ABC transporter ATP-binding protein"/>
    <property type="match status" value="1"/>
</dbReference>
<evidence type="ECO:0000256" key="3">
    <source>
        <dbReference type="ARBA" id="ARBA00022840"/>
    </source>
</evidence>
<dbReference type="InterPro" id="IPR003593">
    <property type="entry name" value="AAA+_ATPase"/>
</dbReference>
<keyword evidence="6" id="KW-1185">Reference proteome</keyword>
<dbReference type="Gene3D" id="3.40.50.300">
    <property type="entry name" value="P-loop containing nucleotide triphosphate hydrolases"/>
    <property type="match status" value="1"/>
</dbReference>
<keyword evidence="3 5" id="KW-0067">ATP-binding</keyword>
<dbReference type="Pfam" id="PF00005">
    <property type="entry name" value="ABC_tran"/>
    <property type="match status" value="1"/>
</dbReference>
<dbReference type="InterPro" id="IPR027417">
    <property type="entry name" value="P-loop_NTPase"/>
</dbReference>
<dbReference type="Proteomes" id="UP001158066">
    <property type="component" value="Unassembled WGS sequence"/>
</dbReference>
<reference evidence="5" key="1">
    <citation type="submission" date="2017-05" db="EMBL/GenBank/DDBJ databases">
        <authorList>
            <person name="Varghese N."/>
            <person name="Submissions S."/>
        </authorList>
    </citation>
    <scope>NUCLEOTIDE SEQUENCE</scope>
    <source>
        <strain evidence="5">Su22</strain>
    </source>
</reference>
<evidence type="ECO:0000313" key="6">
    <source>
        <dbReference type="Proteomes" id="UP001158066"/>
    </source>
</evidence>